<dbReference type="RefSeq" id="XP_041217936.1">
    <property type="nucleotide sequence ID" value="XM_041376104.1"/>
</dbReference>
<keyword evidence="2" id="KW-1185">Reference proteome</keyword>
<gene>
    <name evidence="1" type="ORF">F5891DRAFT_964555</name>
</gene>
<sequence length="143" mass="16169">MCREHIQATPSWHGGPHRNDCIFVNVGADLDSPMGGLAVARVLCFFSFSNRTSHYPCTVVHWYSHVLKGHDPDTGMYIVTPTTNDDDTPDVSIIHVDCIFRAAHLILVYGPDFIPVISPHDSYDMFNSYYVNKYVDHHSFEIA</sequence>
<evidence type="ECO:0000313" key="2">
    <source>
        <dbReference type="Proteomes" id="UP001195769"/>
    </source>
</evidence>
<dbReference type="Proteomes" id="UP001195769">
    <property type="component" value="Unassembled WGS sequence"/>
</dbReference>
<name>A0AAD4DR11_9AGAM</name>
<protein>
    <submittedName>
        <fullName evidence="1">Uncharacterized protein</fullName>
    </submittedName>
</protein>
<dbReference type="AlphaFoldDB" id="A0AAD4DR11"/>
<accession>A0AAD4DR11</accession>
<dbReference type="GeneID" id="64670402"/>
<organism evidence="1 2">
    <name type="scientific">Suillus fuscotomentosus</name>
    <dbReference type="NCBI Taxonomy" id="1912939"/>
    <lineage>
        <taxon>Eukaryota</taxon>
        <taxon>Fungi</taxon>
        <taxon>Dikarya</taxon>
        <taxon>Basidiomycota</taxon>
        <taxon>Agaricomycotina</taxon>
        <taxon>Agaricomycetes</taxon>
        <taxon>Agaricomycetidae</taxon>
        <taxon>Boletales</taxon>
        <taxon>Suillineae</taxon>
        <taxon>Suillaceae</taxon>
        <taxon>Suillus</taxon>
    </lineage>
</organism>
<dbReference type="EMBL" id="JABBWK010000134">
    <property type="protein sequence ID" value="KAG1890670.1"/>
    <property type="molecule type" value="Genomic_DNA"/>
</dbReference>
<evidence type="ECO:0000313" key="1">
    <source>
        <dbReference type="EMBL" id="KAG1890670.1"/>
    </source>
</evidence>
<proteinExistence type="predicted"/>
<comment type="caution">
    <text evidence="1">The sequence shown here is derived from an EMBL/GenBank/DDBJ whole genome shotgun (WGS) entry which is preliminary data.</text>
</comment>
<reference evidence="1" key="1">
    <citation type="journal article" date="2020" name="New Phytol.">
        <title>Comparative genomics reveals dynamic genome evolution in host specialist ectomycorrhizal fungi.</title>
        <authorList>
            <person name="Lofgren L.A."/>
            <person name="Nguyen N.H."/>
            <person name="Vilgalys R."/>
            <person name="Ruytinx J."/>
            <person name="Liao H.L."/>
            <person name="Branco S."/>
            <person name="Kuo A."/>
            <person name="LaButti K."/>
            <person name="Lipzen A."/>
            <person name="Andreopoulos W."/>
            <person name="Pangilinan J."/>
            <person name="Riley R."/>
            <person name="Hundley H."/>
            <person name="Na H."/>
            <person name="Barry K."/>
            <person name="Grigoriev I.V."/>
            <person name="Stajich J.E."/>
            <person name="Kennedy P.G."/>
        </authorList>
    </citation>
    <scope>NUCLEOTIDE SEQUENCE</scope>
    <source>
        <strain evidence="1">FC203</strain>
    </source>
</reference>